<dbReference type="HOGENOM" id="CLU_2545650_0_0_1"/>
<keyword evidence="1" id="KW-1133">Transmembrane helix</keyword>
<dbReference type="AlphaFoldDB" id="U5CQC4"/>
<gene>
    <name evidence="2" type="ORF">AMTR_s00036p00185270</name>
</gene>
<dbReference type="EMBL" id="KI392503">
    <property type="protein sequence ID" value="ERN15381.1"/>
    <property type="molecule type" value="Genomic_DNA"/>
</dbReference>
<evidence type="ECO:0000256" key="1">
    <source>
        <dbReference type="SAM" id="Phobius"/>
    </source>
</evidence>
<keyword evidence="1" id="KW-0472">Membrane</keyword>
<accession>U5CQC4</accession>
<reference evidence="3" key="1">
    <citation type="journal article" date="2013" name="Science">
        <title>The Amborella genome and the evolution of flowering plants.</title>
        <authorList>
            <consortium name="Amborella Genome Project"/>
        </authorList>
    </citation>
    <scope>NUCLEOTIDE SEQUENCE [LARGE SCALE GENOMIC DNA]</scope>
</reference>
<keyword evidence="1" id="KW-0812">Transmembrane</keyword>
<keyword evidence="3" id="KW-1185">Reference proteome</keyword>
<sequence length="83" mass="8657">MLWMKPTSVCEDRLSPMIGCSAAIISSAHVMEGPRGRQIGANINIQLMILSIINHTIMAISMAVSVIQSDTRGCATGGGVATA</sequence>
<feature type="transmembrane region" description="Helical" evidence="1">
    <location>
        <begin position="43"/>
        <end position="67"/>
    </location>
</feature>
<proteinExistence type="predicted"/>
<evidence type="ECO:0000313" key="2">
    <source>
        <dbReference type="EMBL" id="ERN15381.1"/>
    </source>
</evidence>
<protein>
    <submittedName>
        <fullName evidence="2">Uncharacterized protein</fullName>
    </submittedName>
</protein>
<organism evidence="2 3">
    <name type="scientific">Amborella trichopoda</name>
    <dbReference type="NCBI Taxonomy" id="13333"/>
    <lineage>
        <taxon>Eukaryota</taxon>
        <taxon>Viridiplantae</taxon>
        <taxon>Streptophyta</taxon>
        <taxon>Embryophyta</taxon>
        <taxon>Tracheophyta</taxon>
        <taxon>Spermatophyta</taxon>
        <taxon>Magnoliopsida</taxon>
        <taxon>Amborellales</taxon>
        <taxon>Amborellaceae</taxon>
        <taxon>Amborella</taxon>
    </lineage>
</organism>
<dbReference type="Gramene" id="ERN15381">
    <property type="protein sequence ID" value="ERN15381"/>
    <property type="gene ID" value="AMTR_s00036p00185270"/>
</dbReference>
<evidence type="ECO:0000313" key="3">
    <source>
        <dbReference type="Proteomes" id="UP000017836"/>
    </source>
</evidence>
<dbReference type="Proteomes" id="UP000017836">
    <property type="component" value="Unassembled WGS sequence"/>
</dbReference>
<name>U5CQC4_AMBTC</name>